<evidence type="ECO:0008006" key="4">
    <source>
        <dbReference type="Google" id="ProtNLM"/>
    </source>
</evidence>
<keyword evidence="3" id="KW-1185">Reference proteome</keyword>
<dbReference type="GO" id="GO:0003676">
    <property type="term" value="F:nucleic acid binding"/>
    <property type="evidence" value="ECO:0007669"/>
    <property type="project" value="InterPro"/>
</dbReference>
<dbReference type="RefSeq" id="WP_145362987.1">
    <property type="nucleotide sequence ID" value="NZ_CP036268.1"/>
</dbReference>
<name>A0A517QYV1_9PLAN</name>
<dbReference type="InterPro" id="IPR036890">
    <property type="entry name" value="HATPase_C_sf"/>
</dbReference>
<dbReference type="EMBL" id="CP036268">
    <property type="protein sequence ID" value="QDT36811.1"/>
    <property type="molecule type" value="Genomic_DNA"/>
</dbReference>
<dbReference type="Gene3D" id="3.30.565.10">
    <property type="entry name" value="Histidine kinase-like ATPase, C-terminal domain"/>
    <property type="match status" value="1"/>
</dbReference>
<proteinExistence type="predicted"/>
<feature type="region of interest" description="Disordered" evidence="1">
    <location>
        <begin position="639"/>
        <end position="667"/>
    </location>
</feature>
<accession>A0A517QYV1</accession>
<reference evidence="2 3" key="1">
    <citation type="submission" date="2019-02" db="EMBL/GenBank/DDBJ databases">
        <title>Deep-cultivation of Planctomycetes and their phenomic and genomic characterization uncovers novel biology.</title>
        <authorList>
            <person name="Wiegand S."/>
            <person name="Jogler M."/>
            <person name="Boedeker C."/>
            <person name="Pinto D."/>
            <person name="Vollmers J."/>
            <person name="Rivas-Marin E."/>
            <person name="Kohn T."/>
            <person name="Peeters S.H."/>
            <person name="Heuer A."/>
            <person name="Rast P."/>
            <person name="Oberbeckmann S."/>
            <person name="Bunk B."/>
            <person name="Jeske O."/>
            <person name="Meyerdierks A."/>
            <person name="Storesund J.E."/>
            <person name="Kallscheuer N."/>
            <person name="Luecker S."/>
            <person name="Lage O.M."/>
            <person name="Pohl T."/>
            <person name="Merkel B.J."/>
            <person name="Hornburger P."/>
            <person name="Mueller R.-W."/>
            <person name="Bruemmer F."/>
            <person name="Labrenz M."/>
            <person name="Spormann A.M."/>
            <person name="Op den Camp H."/>
            <person name="Overmann J."/>
            <person name="Amann R."/>
            <person name="Jetten M.S.M."/>
            <person name="Mascher T."/>
            <person name="Medema M.H."/>
            <person name="Devos D.P."/>
            <person name="Kaster A.-K."/>
            <person name="Ovreas L."/>
            <person name="Rohde M."/>
            <person name="Galperin M.Y."/>
            <person name="Jogler C."/>
        </authorList>
    </citation>
    <scope>NUCLEOTIDE SEQUENCE [LARGE SCALE GENOMIC DNA]</scope>
    <source>
        <strain evidence="2 3">Pan189</strain>
    </source>
</reference>
<dbReference type="Gene3D" id="3.40.1350.10">
    <property type="match status" value="1"/>
</dbReference>
<evidence type="ECO:0000313" key="3">
    <source>
        <dbReference type="Proteomes" id="UP000317318"/>
    </source>
</evidence>
<dbReference type="Pfam" id="PF13589">
    <property type="entry name" value="HATPase_c_3"/>
    <property type="match status" value="1"/>
</dbReference>
<dbReference type="AlphaFoldDB" id="A0A517QYV1"/>
<dbReference type="Proteomes" id="UP000317318">
    <property type="component" value="Chromosome"/>
</dbReference>
<dbReference type="InterPro" id="IPR011856">
    <property type="entry name" value="tRNA_endonuc-like_dom_sf"/>
</dbReference>
<evidence type="ECO:0000256" key="1">
    <source>
        <dbReference type="SAM" id="MobiDB-lite"/>
    </source>
</evidence>
<gene>
    <name evidence="2" type="ORF">Pan189_11740</name>
</gene>
<sequence>MPNSDKLTFKVLGRTLEHFGVQMYTQRPPALAELVANGWDAGAHNVDLVLPREEDYSPDSSTIEISDDGTGMTFEEVRDEYLVLGRNPREQYGNEKYGRRIMGRKGIGKLAGFGLAAEIEVLTWRDGHATRFWLKRDQLRLKSNEVKDIDIDFKREDPPDGGTSHGTIVLLSKLKHKTPIKIEDLCTSLARRFSRTVRGRMEIRVNGDTLPDPTPKLTFRFPEEGFAEVSLPSGEVVRYWYGFSPETIKLRELQGFIILVNGRSAQAPPFFFGVESTASGQHSTKYVIGEVEADFVDAAADDDSDVISTDRQNIDWEEENVLQLKLWGESLSRKVLAECARTKGEEFENWALNDPDYSERLNRLDRASKKQVKSFLRTLGSAEVESHRSRDLASSLLRAYEYRHFHDVVQDIVDVGHDPEALQRLLVKLTDWKVLESRAVLEVINGRLQIIDKFESMLANDAPERAGRVGVDNMHDLLARHPWILNPEWQILSEEKRITTLMRVWFAAEETDDDDSRRIDFLGLSADRRTVIIEIKRPDHAATQKEVSRLVEYKDKLSQSVPDEQIQMVLVCGRNPKITPSELKLWEREENREIRFWNSICEKTKRTYSHYRALLESDIDHPDFASATREVMKTREVIERGTVHRGPEEDDRRLGRQDIEYREGEDG</sequence>
<dbReference type="KEGG" id="svp:Pan189_11740"/>
<dbReference type="SUPFAM" id="SSF55874">
    <property type="entry name" value="ATPase domain of HSP90 chaperone/DNA topoisomerase II/histidine kinase"/>
    <property type="match status" value="1"/>
</dbReference>
<dbReference type="OrthoDB" id="9816482at2"/>
<evidence type="ECO:0000313" key="2">
    <source>
        <dbReference type="EMBL" id="QDT36811.1"/>
    </source>
</evidence>
<protein>
    <recommendedName>
        <fullName evidence="4">DNA mismatch repair protein</fullName>
    </recommendedName>
</protein>
<organism evidence="2 3">
    <name type="scientific">Stratiformator vulcanicus</name>
    <dbReference type="NCBI Taxonomy" id="2527980"/>
    <lineage>
        <taxon>Bacteria</taxon>
        <taxon>Pseudomonadati</taxon>
        <taxon>Planctomycetota</taxon>
        <taxon>Planctomycetia</taxon>
        <taxon>Planctomycetales</taxon>
        <taxon>Planctomycetaceae</taxon>
        <taxon>Stratiformator</taxon>
    </lineage>
</organism>